<feature type="compositionally biased region" description="Basic and acidic residues" evidence="1">
    <location>
        <begin position="258"/>
        <end position="268"/>
    </location>
</feature>
<proteinExistence type="evidence at transcript level"/>
<dbReference type="EMBL" id="EF086576">
    <property type="protein sequence ID" value="ABK25834.1"/>
    <property type="molecule type" value="mRNA"/>
</dbReference>
<name>A9NYX3_PICSI</name>
<feature type="compositionally biased region" description="Basic and acidic residues" evidence="1">
    <location>
        <begin position="279"/>
        <end position="293"/>
    </location>
</feature>
<dbReference type="PANTHER" id="PTHR33095">
    <property type="entry name" value="OS07G0619500 PROTEIN"/>
    <property type="match status" value="1"/>
</dbReference>
<dbReference type="Pfam" id="PF07816">
    <property type="entry name" value="DUF1645"/>
    <property type="match status" value="1"/>
</dbReference>
<feature type="compositionally biased region" description="Basic and acidic residues" evidence="1">
    <location>
        <begin position="172"/>
        <end position="183"/>
    </location>
</feature>
<evidence type="ECO:0000313" key="2">
    <source>
        <dbReference type="EMBL" id="ABK25834.1"/>
    </source>
</evidence>
<evidence type="ECO:0000256" key="1">
    <source>
        <dbReference type="SAM" id="MobiDB-lite"/>
    </source>
</evidence>
<dbReference type="OMA" id="NHKFWSS"/>
<organism evidence="2">
    <name type="scientific">Picea sitchensis</name>
    <name type="common">Sitka spruce</name>
    <name type="synonym">Pinus sitchensis</name>
    <dbReference type="NCBI Taxonomy" id="3332"/>
    <lineage>
        <taxon>Eukaryota</taxon>
        <taxon>Viridiplantae</taxon>
        <taxon>Streptophyta</taxon>
        <taxon>Embryophyta</taxon>
        <taxon>Tracheophyta</taxon>
        <taxon>Spermatophyta</taxon>
        <taxon>Pinopsida</taxon>
        <taxon>Pinidae</taxon>
        <taxon>Conifers I</taxon>
        <taxon>Pinales</taxon>
        <taxon>Pinaceae</taxon>
        <taxon>Picea</taxon>
    </lineage>
</organism>
<protein>
    <recommendedName>
        <fullName evidence="3">DUF1645 domain-containing protein</fullName>
    </recommendedName>
</protein>
<dbReference type="PANTHER" id="PTHR33095:SF57">
    <property type="entry name" value="EXPRESSED PROTEIN"/>
    <property type="match status" value="1"/>
</dbReference>
<feature type="compositionally biased region" description="Polar residues" evidence="1">
    <location>
        <begin position="298"/>
        <end position="309"/>
    </location>
</feature>
<accession>A9NYX3</accession>
<sequence>METLRVVSAVGMVSNTSSSNTDGNGKFYYDYDSACSTPYVSAPSSPGRPGGGGFFFSAPTSPMHPLVSCRVDHNFMSTTAAGIPKAEDDEASVSTGSDFEFSARFSELDGADSVATEPTMSSADELFCNGQIRPLKLSTHLQKPQLLGPLIDFEDDEEENKAGSSFAAPEAVGERGRDRLCRDKSRHRRTRSLSPLRSSAQWVEEEPSKLEDEEGGDADDKSKNIASISSSSSSSSTKRRGSKRWSLKDLLLYRSKSEGRGHTRERHWALSFSSPAKQSSEKQKIPKQAEKPKPAGVQKTSATPTSNPNKGPARRGVPVSAHELHYTANRAQAEELRRKTYLPYRQGLLGCLGFPSKSYTTMNGFAKTLHPLSS</sequence>
<feature type="compositionally biased region" description="Low complexity" evidence="1">
    <location>
        <begin position="224"/>
        <end position="236"/>
    </location>
</feature>
<reference evidence="2" key="1">
    <citation type="journal article" date="2008" name="BMC Genomics">
        <title>A conifer genomics resource of 200,000 spruce (Picea spp.) ESTs and 6,464 high-quality, sequence-finished full-length cDNAs for Sitka spruce (Picea sitchensis).</title>
        <authorList>
            <person name="Ralph S.G."/>
            <person name="Chun H.J."/>
            <person name="Kolosova N."/>
            <person name="Cooper D."/>
            <person name="Oddy C."/>
            <person name="Ritland C.E."/>
            <person name="Kirkpatrick R."/>
            <person name="Moore R."/>
            <person name="Barber S."/>
            <person name="Holt R.A."/>
            <person name="Jones S.J."/>
            <person name="Marra M.A."/>
            <person name="Douglas C.J."/>
            <person name="Ritland K."/>
            <person name="Bohlmann J."/>
        </authorList>
    </citation>
    <scope>NUCLEOTIDE SEQUENCE</scope>
    <source>
        <tissue evidence="2">Green portion of the leader tissue</tissue>
    </source>
</reference>
<dbReference type="InterPro" id="IPR012442">
    <property type="entry name" value="DUF1645_plant"/>
</dbReference>
<feature type="region of interest" description="Disordered" evidence="1">
    <location>
        <begin position="258"/>
        <end position="318"/>
    </location>
</feature>
<evidence type="ECO:0008006" key="3">
    <source>
        <dbReference type="Google" id="ProtNLM"/>
    </source>
</evidence>
<feature type="region of interest" description="Disordered" evidence="1">
    <location>
        <begin position="157"/>
        <end position="241"/>
    </location>
</feature>
<dbReference type="AlphaFoldDB" id="A9NYX3"/>